<keyword evidence="1" id="KW-1133">Transmembrane helix</keyword>
<feature type="transmembrane region" description="Helical" evidence="1">
    <location>
        <begin position="6"/>
        <end position="28"/>
    </location>
</feature>
<keyword evidence="1" id="KW-0812">Transmembrane</keyword>
<protein>
    <submittedName>
        <fullName evidence="2">Uncharacterized protein</fullName>
    </submittedName>
</protein>
<organism evidence="2">
    <name type="scientific">Leishmania guyanensis</name>
    <dbReference type="NCBI Taxonomy" id="5670"/>
    <lineage>
        <taxon>Eukaryota</taxon>
        <taxon>Discoba</taxon>
        <taxon>Euglenozoa</taxon>
        <taxon>Kinetoplastea</taxon>
        <taxon>Metakinetoplastina</taxon>
        <taxon>Trypanosomatida</taxon>
        <taxon>Trypanosomatidae</taxon>
        <taxon>Leishmaniinae</taxon>
        <taxon>Leishmania</taxon>
        <taxon>Leishmania guyanensis species complex</taxon>
    </lineage>
</organism>
<sequence>MQGWQIAALVIIVVAFVALAVPLVLFIYRLGTCRRLRLSGRTKTISSRYVESIVRTQDDISDAGDAFSRLHRGDPRIHPSTHLLYFLDFQGKLHWIDFRKKPASEIDTESAMQQYIFETFQPAVEESNRMVYLPPETLALSYVNEHQRVVVMDLNRLLARDATFGARMLHTAERPLLLSRLVADDANGAVFTPLSRYGYTVGDAAVVPVTQSSMQYPALVAPSSPKQHQQCIEVDISESRANPMSMGPAVSAPMSSTPVPPPQPSLSNLKSAYVFDSSGMAPAPVIHPCDTHHITASTLVSITAASYTVLDANGTRTELDATNTALIEKARLRWDRRQRLVVPLVSGVLAGHQCVIDPVTEAVALFRSPAALATQVNGVHPVVCQRADALYYTVERVNSTQWLPFDKPFCLPAGRWCVQARSMLYSDDSSKTIAKVFTVTVL</sequence>
<dbReference type="EMBL" id="CALQ01001848">
    <property type="protein sequence ID" value="CCM19589.1"/>
    <property type="molecule type" value="Genomic_DNA"/>
</dbReference>
<evidence type="ECO:0000313" key="2">
    <source>
        <dbReference type="EMBL" id="CCM19589.1"/>
    </source>
</evidence>
<keyword evidence="1" id="KW-0472">Membrane</keyword>
<reference evidence="2" key="1">
    <citation type="submission" date="2012-08" db="EMBL/GenBank/DDBJ databases">
        <title>Comparative genomics of metastatic and non-metastatic Leishmania guyanensis provides insights into polygenic factors involved in Leishmania RNA virus infection.</title>
        <authorList>
            <person name="Smith D."/>
            <person name="Hertz-Fowler C."/>
            <person name="Martin R."/>
            <person name="Dickens N."/>
            <person name="Fasel N."/>
            <person name="Falquet L."/>
            <person name="Beverley S."/>
            <person name="Zangger H."/>
            <person name="Calderon-Copete S."/>
            <person name="Mottram J."/>
            <person name="Xenarios I."/>
        </authorList>
    </citation>
    <scope>NUCLEOTIDE SEQUENCE</scope>
    <source>
        <strain evidence="2">MHOM/BR/75/M4147/SSU:IR2SAT-LUC</strain>
    </source>
</reference>
<accession>A0A1E1J7J6</accession>
<gene>
    <name evidence="2" type="primary">LgM4147LRVhigh.35.02240.01300</name>
    <name evidence="2" type="ORF">BN36_3570700</name>
</gene>
<name>A0A1E1J7J6_LEIGU</name>
<evidence type="ECO:0000256" key="1">
    <source>
        <dbReference type="SAM" id="Phobius"/>
    </source>
</evidence>
<dbReference type="AlphaFoldDB" id="A0A1E1J7J6"/>
<proteinExistence type="predicted"/>